<evidence type="ECO:0000256" key="1">
    <source>
        <dbReference type="ARBA" id="ARBA00010062"/>
    </source>
</evidence>
<evidence type="ECO:0000259" key="6">
    <source>
        <dbReference type="Pfam" id="PF13458"/>
    </source>
</evidence>
<dbReference type="Gene3D" id="3.40.50.2300">
    <property type="match status" value="2"/>
</dbReference>
<dbReference type="PANTHER" id="PTHR30483">
    <property type="entry name" value="LEUCINE-SPECIFIC-BINDING PROTEIN"/>
    <property type="match status" value="1"/>
</dbReference>
<accession>A0A1G9HB91</accession>
<dbReference type="InterPro" id="IPR028081">
    <property type="entry name" value="Leu-bd"/>
</dbReference>
<proteinExistence type="inferred from homology"/>
<dbReference type="InterPro" id="IPR051010">
    <property type="entry name" value="BCAA_transport"/>
</dbReference>
<dbReference type="GO" id="GO:0006865">
    <property type="term" value="P:amino acid transport"/>
    <property type="evidence" value="ECO:0007669"/>
    <property type="project" value="UniProtKB-KW"/>
</dbReference>
<keyword evidence="8" id="KW-1185">Reference proteome</keyword>
<evidence type="ECO:0000313" key="8">
    <source>
        <dbReference type="Proteomes" id="UP000198718"/>
    </source>
</evidence>
<reference evidence="7 8" key="1">
    <citation type="submission" date="2016-10" db="EMBL/GenBank/DDBJ databases">
        <authorList>
            <person name="de Groot N.N."/>
        </authorList>
    </citation>
    <scope>NUCLEOTIDE SEQUENCE [LARGE SCALE GENOMIC DNA]</scope>
    <source>
        <strain evidence="7 8">DSM 18346</strain>
    </source>
</reference>
<dbReference type="SUPFAM" id="SSF53822">
    <property type="entry name" value="Periplasmic binding protein-like I"/>
    <property type="match status" value="1"/>
</dbReference>
<evidence type="ECO:0000256" key="2">
    <source>
        <dbReference type="ARBA" id="ARBA00022448"/>
    </source>
</evidence>
<gene>
    <name evidence="7" type="ORF">SAMN05660472_02611</name>
</gene>
<dbReference type="Pfam" id="PF13458">
    <property type="entry name" value="Peripla_BP_6"/>
    <property type="match status" value="1"/>
</dbReference>
<dbReference type="InterPro" id="IPR028082">
    <property type="entry name" value="Peripla_BP_I"/>
</dbReference>
<dbReference type="RefSeq" id="WP_090554323.1">
    <property type="nucleotide sequence ID" value="NZ_FNFP01000008.1"/>
</dbReference>
<evidence type="ECO:0000256" key="4">
    <source>
        <dbReference type="ARBA" id="ARBA00022970"/>
    </source>
</evidence>
<comment type="similarity">
    <text evidence="1">Belongs to the leucine-binding protein family.</text>
</comment>
<keyword evidence="4" id="KW-0029">Amino-acid transport</keyword>
<dbReference type="InterPro" id="IPR000709">
    <property type="entry name" value="Leu_Ile_Val-bd"/>
</dbReference>
<feature type="chain" id="PRO_5038487794" evidence="5">
    <location>
        <begin position="23"/>
        <end position="401"/>
    </location>
</feature>
<name>A0A1G9HB91_9FIRM</name>
<dbReference type="AlphaFoldDB" id="A0A1G9HB91"/>
<feature type="domain" description="Leucine-binding protein" evidence="6">
    <location>
        <begin position="48"/>
        <end position="379"/>
    </location>
</feature>
<dbReference type="Proteomes" id="UP000198718">
    <property type="component" value="Unassembled WGS sequence"/>
</dbReference>
<feature type="signal peptide" evidence="5">
    <location>
        <begin position="1"/>
        <end position="22"/>
    </location>
</feature>
<organism evidence="7 8">
    <name type="scientific">Natronincola ferrireducens</name>
    <dbReference type="NCBI Taxonomy" id="393762"/>
    <lineage>
        <taxon>Bacteria</taxon>
        <taxon>Bacillati</taxon>
        <taxon>Bacillota</taxon>
        <taxon>Clostridia</taxon>
        <taxon>Peptostreptococcales</taxon>
        <taxon>Natronincolaceae</taxon>
        <taxon>Natronincola</taxon>
    </lineage>
</organism>
<dbReference type="PANTHER" id="PTHR30483:SF6">
    <property type="entry name" value="PERIPLASMIC BINDING PROTEIN OF ABC TRANSPORTER FOR NATURAL AMINO ACIDS"/>
    <property type="match status" value="1"/>
</dbReference>
<sequence length="401" mass="43423">MKKRLFFLLVSTLLILSLVVTGCAQKPPAEPVGTDEDSEEVSGDVEVVNVGWIGSLTGDQAVWGNCEFNTVKMLFEEINEKGGLLGKQINVIGYDTRGDAMEAVNAVRRLTSQDNVVAVIGPNASGQAIAISSVLEDMQVPGIATVATNPKVTIDDDGNVKPFNFRVCFIDPYQGAVAAGYAIDVLGFTKAAILYDVADDYSQGLTEFFEKTFVEKGGEIVAKEAFKFGDVDFRPQLSTIKGTNPEVLFMPYFFKEVALSANQARELGIDAVLMGGDGWPSEVLLEMAAEAVEGSYFVNHLDFADPEVQDFKATYTAKYNLPVELNGYLAYDAVRVLEKAILDADSFDSVAIRDALKGVSVKGITGQINISPETHNPEGKDAAIIKIVDSDYIFQQKYSAD</sequence>
<evidence type="ECO:0000256" key="3">
    <source>
        <dbReference type="ARBA" id="ARBA00022729"/>
    </source>
</evidence>
<dbReference type="PROSITE" id="PS51257">
    <property type="entry name" value="PROKAR_LIPOPROTEIN"/>
    <property type="match status" value="1"/>
</dbReference>
<dbReference type="CDD" id="cd06347">
    <property type="entry name" value="PBP1_ABC_LivK_ligand_binding-like"/>
    <property type="match status" value="1"/>
</dbReference>
<evidence type="ECO:0000313" key="7">
    <source>
        <dbReference type="EMBL" id="SDL10179.1"/>
    </source>
</evidence>
<evidence type="ECO:0000256" key="5">
    <source>
        <dbReference type="SAM" id="SignalP"/>
    </source>
</evidence>
<dbReference type="STRING" id="393762.SAMN05660472_02611"/>
<keyword evidence="2" id="KW-0813">Transport</keyword>
<dbReference type="PRINTS" id="PR00337">
    <property type="entry name" value="LEUILEVALBP"/>
</dbReference>
<dbReference type="OrthoDB" id="9783240at2"/>
<keyword evidence="3 5" id="KW-0732">Signal</keyword>
<protein>
    <submittedName>
        <fullName evidence="7">Amino acid/amide ABC transporter substrate-binding protein, HAAT family</fullName>
    </submittedName>
</protein>
<dbReference type="EMBL" id="FNFP01000008">
    <property type="protein sequence ID" value="SDL10179.1"/>
    <property type="molecule type" value="Genomic_DNA"/>
</dbReference>